<dbReference type="InterPro" id="IPR011006">
    <property type="entry name" value="CheY-like_superfamily"/>
</dbReference>
<dbReference type="GO" id="GO:0005829">
    <property type="term" value="C:cytosol"/>
    <property type="evidence" value="ECO:0007669"/>
    <property type="project" value="TreeGrafter"/>
</dbReference>
<dbReference type="SMART" id="SM00862">
    <property type="entry name" value="Trans_reg_C"/>
    <property type="match status" value="1"/>
</dbReference>
<keyword evidence="3" id="KW-0805">Transcription regulation</keyword>
<evidence type="ECO:0000256" key="7">
    <source>
        <dbReference type="PROSITE-ProRule" id="PRU01091"/>
    </source>
</evidence>
<dbReference type="InterPro" id="IPR001867">
    <property type="entry name" value="OmpR/PhoB-type_DNA-bd"/>
</dbReference>
<dbReference type="InterPro" id="IPR039420">
    <property type="entry name" value="WalR-like"/>
</dbReference>
<evidence type="ECO:0000256" key="4">
    <source>
        <dbReference type="ARBA" id="ARBA00023125"/>
    </source>
</evidence>
<dbReference type="Gene3D" id="6.10.250.690">
    <property type="match status" value="1"/>
</dbReference>
<dbReference type="Gene3D" id="3.40.50.2300">
    <property type="match status" value="1"/>
</dbReference>
<evidence type="ECO:0000259" key="9">
    <source>
        <dbReference type="PROSITE" id="PS51755"/>
    </source>
</evidence>
<proteinExistence type="predicted"/>
<dbReference type="FunFam" id="3.40.50.2300:FF:000001">
    <property type="entry name" value="DNA-binding response regulator PhoB"/>
    <property type="match status" value="1"/>
</dbReference>
<name>A0A7C1GRJ5_9BACT</name>
<protein>
    <submittedName>
        <fullName evidence="10">Response regulator transcription factor</fullName>
    </submittedName>
</protein>
<evidence type="ECO:0000313" key="10">
    <source>
        <dbReference type="EMBL" id="HDP78882.1"/>
    </source>
</evidence>
<evidence type="ECO:0000259" key="8">
    <source>
        <dbReference type="PROSITE" id="PS50110"/>
    </source>
</evidence>
<dbReference type="GO" id="GO:0000156">
    <property type="term" value="F:phosphorelay response regulator activity"/>
    <property type="evidence" value="ECO:0007669"/>
    <property type="project" value="TreeGrafter"/>
</dbReference>
<keyword evidence="4 7" id="KW-0238">DNA-binding</keyword>
<dbReference type="CDD" id="cd00383">
    <property type="entry name" value="trans_reg_C"/>
    <property type="match status" value="1"/>
</dbReference>
<feature type="domain" description="OmpR/PhoB-type" evidence="9">
    <location>
        <begin position="125"/>
        <end position="220"/>
    </location>
</feature>
<evidence type="ECO:0000256" key="6">
    <source>
        <dbReference type="PROSITE-ProRule" id="PRU00169"/>
    </source>
</evidence>
<accession>A0A7C1GRJ5</accession>
<sequence>MIGKILAVEDDIHIAKLLRMELGHEGYEIEVLSNGNEALKHLEKELPDLLILDVMLPGIDGFSVLQEIREYISTDLPVIMLTARGEVKDRVRGLKSGADDYLPKPFVIEELLARIEAVLRRKGKVERISYHELMLDFQSREASVSGEPLQLSRTEFDLLAALLSNAGIVMSKERLLEKVWGSEDWGNPNVVEVYINYLRKKLGKTGERIKTVRGSGYVVR</sequence>
<dbReference type="GO" id="GO:0000976">
    <property type="term" value="F:transcription cis-regulatory region binding"/>
    <property type="evidence" value="ECO:0007669"/>
    <property type="project" value="TreeGrafter"/>
</dbReference>
<feature type="DNA-binding region" description="OmpR/PhoB-type" evidence="7">
    <location>
        <begin position="125"/>
        <end position="220"/>
    </location>
</feature>
<dbReference type="Pfam" id="PF00486">
    <property type="entry name" value="Trans_reg_C"/>
    <property type="match status" value="1"/>
</dbReference>
<dbReference type="PROSITE" id="PS50110">
    <property type="entry name" value="RESPONSE_REGULATORY"/>
    <property type="match status" value="1"/>
</dbReference>
<dbReference type="SMART" id="SM00448">
    <property type="entry name" value="REC"/>
    <property type="match status" value="1"/>
</dbReference>
<reference evidence="10" key="1">
    <citation type="journal article" date="2020" name="mSystems">
        <title>Genome- and Community-Level Interaction Insights into Carbon Utilization and Element Cycling Functions of Hydrothermarchaeota in Hydrothermal Sediment.</title>
        <authorList>
            <person name="Zhou Z."/>
            <person name="Liu Y."/>
            <person name="Xu W."/>
            <person name="Pan J."/>
            <person name="Luo Z.H."/>
            <person name="Li M."/>
        </authorList>
    </citation>
    <scope>NUCLEOTIDE SEQUENCE [LARGE SCALE GENOMIC DNA]</scope>
    <source>
        <strain evidence="10">SpSt-1179</strain>
    </source>
</reference>
<comment type="caution">
    <text evidence="10">The sequence shown here is derived from an EMBL/GenBank/DDBJ whole genome shotgun (WGS) entry which is preliminary data.</text>
</comment>
<dbReference type="SUPFAM" id="SSF52172">
    <property type="entry name" value="CheY-like"/>
    <property type="match status" value="1"/>
</dbReference>
<dbReference type="GO" id="GO:0032993">
    <property type="term" value="C:protein-DNA complex"/>
    <property type="evidence" value="ECO:0007669"/>
    <property type="project" value="TreeGrafter"/>
</dbReference>
<dbReference type="AlphaFoldDB" id="A0A7C1GRJ5"/>
<dbReference type="GO" id="GO:0006355">
    <property type="term" value="P:regulation of DNA-templated transcription"/>
    <property type="evidence" value="ECO:0007669"/>
    <property type="project" value="InterPro"/>
</dbReference>
<dbReference type="EMBL" id="DSBT01000374">
    <property type="protein sequence ID" value="HDP78882.1"/>
    <property type="molecule type" value="Genomic_DNA"/>
</dbReference>
<dbReference type="Pfam" id="PF00072">
    <property type="entry name" value="Response_reg"/>
    <property type="match status" value="1"/>
</dbReference>
<dbReference type="PANTHER" id="PTHR48111:SF22">
    <property type="entry name" value="REGULATOR OF RPOS"/>
    <property type="match status" value="1"/>
</dbReference>
<dbReference type="Gene3D" id="1.10.10.10">
    <property type="entry name" value="Winged helix-like DNA-binding domain superfamily/Winged helix DNA-binding domain"/>
    <property type="match status" value="1"/>
</dbReference>
<evidence type="ECO:0000256" key="2">
    <source>
        <dbReference type="ARBA" id="ARBA00023012"/>
    </source>
</evidence>
<evidence type="ECO:0000256" key="3">
    <source>
        <dbReference type="ARBA" id="ARBA00023015"/>
    </source>
</evidence>
<feature type="domain" description="Response regulatory" evidence="8">
    <location>
        <begin position="4"/>
        <end position="119"/>
    </location>
</feature>
<dbReference type="InterPro" id="IPR036388">
    <property type="entry name" value="WH-like_DNA-bd_sf"/>
</dbReference>
<organism evidence="10">
    <name type="scientific">Mesotoga infera</name>
    <dbReference type="NCBI Taxonomy" id="1236046"/>
    <lineage>
        <taxon>Bacteria</taxon>
        <taxon>Thermotogati</taxon>
        <taxon>Thermotogota</taxon>
        <taxon>Thermotogae</taxon>
        <taxon>Kosmotogales</taxon>
        <taxon>Kosmotogaceae</taxon>
        <taxon>Mesotoga</taxon>
    </lineage>
</organism>
<keyword evidence="5" id="KW-0804">Transcription</keyword>
<dbReference type="PANTHER" id="PTHR48111">
    <property type="entry name" value="REGULATOR OF RPOS"/>
    <property type="match status" value="1"/>
</dbReference>
<keyword evidence="1 6" id="KW-0597">Phosphoprotein</keyword>
<gene>
    <name evidence="10" type="ORF">ENN47_12060</name>
</gene>
<dbReference type="InterPro" id="IPR001789">
    <property type="entry name" value="Sig_transdc_resp-reg_receiver"/>
</dbReference>
<dbReference type="Proteomes" id="UP000886198">
    <property type="component" value="Unassembled WGS sequence"/>
</dbReference>
<dbReference type="PROSITE" id="PS51755">
    <property type="entry name" value="OMPR_PHOB"/>
    <property type="match status" value="1"/>
</dbReference>
<keyword evidence="2" id="KW-0902">Two-component regulatory system</keyword>
<feature type="modified residue" description="4-aspartylphosphate" evidence="6">
    <location>
        <position position="53"/>
    </location>
</feature>
<evidence type="ECO:0000256" key="5">
    <source>
        <dbReference type="ARBA" id="ARBA00023163"/>
    </source>
</evidence>
<dbReference type="CDD" id="cd17574">
    <property type="entry name" value="REC_OmpR"/>
    <property type="match status" value="1"/>
</dbReference>
<evidence type="ECO:0000256" key="1">
    <source>
        <dbReference type="ARBA" id="ARBA00022553"/>
    </source>
</evidence>